<comment type="caution">
    <text evidence="1">The sequence shown here is derived from an EMBL/GenBank/DDBJ whole genome shotgun (WGS) entry which is preliminary data.</text>
</comment>
<dbReference type="EMBL" id="CCJV01000140">
    <property type="protein sequence ID" value="CDT65416.1"/>
    <property type="molecule type" value="Genomic_DNA"/>
</dbReference>
<evidence type="ECO:0000313" key="2">
    <source>
        <dbReference type="Proteomes" id="UP000049495"/>
    </source>
</evidence>
<dbReference type="Proteomes" id="UP000049495">
    <property type="component" value="Unassembled WGS sequence"/>
</dbReference>
<gene>
    <name evidence="1" type="ORF">VCR5J5_760009</name>
</gene>
<dbReference type="AlphaFoldDB" id="A0A822N4I9"/>
<protein>
    <submittedName>
        <fullName evidence="1">Uncharacterized protein</fullName>
    </submittedName>
</protein>
<evidence type="ECO:0000313" key="1">
    <source>
        <dbReference type="EMBL" id="CDT65416.1"/>
    </source>
</evidence>
<reference evidence="2" key="1">
    <citation type="submission" date="2014-06" db="EMBL/GenBank/DDBJ databases">
        <authorList>
            <person name="Le Roux Frederique"/>
        </authorList>
    </citation>
    <scope>NUCLEOTIDE SEQUENCE [LARGE SCALE GENOMIC DNA]</scope>
    <source>
        <strain evidence="2">J5-5</strain>
    </source>
</reference>
<proteinExistence type="predicted"/>
<name>A0A822N4I9_9VIBR</name>
<sequence>MVNHELAATAALALALALAIMAAEFDLTSLTGKGYNDQTVPLPIFIV</sequence>
<accession>A0A822N4I9</accession>
<organism evidence="1 2">
    <name type="scientific">Vibrio crassostreae</name>
    <dbReference type="NCBI Taxonomy" id="246167"/>
    <lineage>
        <taxon>Bacteria</taxon>
        <taxon>Pseudomonadati</taxon>
        <taxon>Pseudomonadota</taxon>
        <taxon>Gammaproteobacteria</taxon>
        <taxon>Vibrionales</taxon>
        <taxon>Vibrionaceae</taxon>
        <taxon>Vibrio</taxon>
    </lineage>
</organism>